<keyword evidence="2" id="KW-1185">Reference proteome</keyword>
<proteinExistence type="predicted"/>
<protein>
    <submittedName>
        <fullName evidence="1">Uncharacterized protein</fullName>
    </submittedName>
</protein>
<evidence type="ECO:0000313" key="2">
    <source>
        <dbReference type="Proteomes" id="UP000838763"/>
    </source>
</evidence>
<dbReference type="EMBL" id="CALLCH030000001">
    <property type="protein sequence ID" value="CAI4211124.1"/>
    <property type="molecule type" value="Genomic_DNA"/>
</dbReference>
<accession>A0A9P1GVM7</accession>
<dbReference type="AlphaFoldDB" id="A0A9P1GVM7"/>
<name>A0A9P1GVM7_9PEZI</name>
<reference evidence="1" key="1">
    <citation type="submission" date="2022-11" db="EMBL/GenBank/DDBJ databases">
        <authorList>
            <person name="Scott C."/>
            <person name="Bruce N."/>
        </authorList>
    </citation>
    <scope>NUCLEOTIDE SEQUENCE</scope>
</reference>
<comment type="caution">
    <text evidence="1">The sequence shown here is derived from an EMBL/GenBank/DDBJ whole genome shotgun (WGS) entry which is preliminary data.</text>
</comment>
<dbReference type="Proteomes" id="UP000838763">
    <property type="component" value="Unassembled WGS sequence"/>
</dbReference>
<organism evidence="1 2">
    <name type="scientific">Parascedosporium putredinis</name>
    <dbReference type="NCBI Taxonomy" id="1442378"/>
    <lineage>
        <taxon>Eukaryota</taxon>
        <taxon>Fungi</taxon>
        <taxon>Dikarya</taxon>
        <taxon>Ascomycota</taxon>
        <taxon>Pezizomycotina</taxon>
        <taxon>Sordariomycetes</taxon>
        <taxon>Hypocreomycetidae</taxon>
        <taxon>Microascales</taxon>
        <taxon>Microascaceae</taxon>
        <taxon>Parascedosporium</taxon>
    </lineage>
</organism>
<sequence>MLREKGVVADCRLAGLASGGEVSLGIATQTSPKTPRSQVVPGQSPNFERRESVAFARTRPFSLGHDEISSFIPPLCEWSHVELPLARFLLAHGFIRVEALIPLVQDLRQVVQRLFRRLFSVAPSCGGPSYLHETGSLVNWAGEALVDEISKQYDFMQEVSMSMPPSPQ</sequence>
<gene>
    <name evidence="1" type="ORF">PPNO1_LOCUS921</name>
</gene>
<evidence type="ECO:0000313" key="1">
    <source>
        <dbReference type="EMBL" id="CAI4211124.1"/>
    </source>
</evidence>